<dbReference type="PROSITE" id="PS50801">
    <property type="entry name" value="STAS"/>
    <property type="match status" value="1"/>
</dbReference>
<evidence type="ECO:0000259" key="2">
    <source>
        <dbReference type="PROSITE" id="PS50801"/>
    </source>
</evidence>
<protein>
    <submittedName>
        <fullName evidence="3">STAS domain-containing protein</fullName>
    </submittedName>
</protein>
<evidence type="ECO:0000313" key="4">
    <source>
        <dbReference type="Proteomes" id="UP001589894"/>
    </source>
</evidence>
<dbReference type="InterPro" id="IPR002645">
    <property type="entry name" value="STAS_dom"/>
</dbReference>
<dbReference type="EMBL" id="JBHLUE010000019">
    <property type="protein sequence ID" value="MFC0567110.1"/>
    <property type="molecule type" value="Genomic_DNA"/>
</dbReference>
<dbReference type="CDD" id="cd07043">
    <property type="entry name" value="STAS_anti-anti-sigma_factors"/>
    <property type="match status" value="1"/>
</dbReference>
<feature type="region of interest" description="Disordered" evidence="1">
    <location>
        <begin position="113"/>
        <end position="139"/>
    </location>
</feature>
<keyword evidence="4" id="KW-1185">Reference proteome</keyword>
<proteinExistence type="predicted"/>
<dbReference type="InterPro" id="IPR036513">
    <property type="entry name" value="STAS_dom_sf"/>
</dbReference>
<feature type="domain" description="STAS" evidence="2">
    <location>
        <begin position="28"/>
        <end position="109"/>
    </location>
</feature>
<name>A0ABV6P257_9ACTN</name>
<evidence type="ECO:0000256" key="1">
    <source>
        <dbReference type="SAM" id="MobiDB-lite"/>
    </source>
</evidence>
<sequence length="139" mass="14425">MQRGDGPAPAPLTITADETDPANPTMLVAGDLDFNTAPTLWTEAQALIAPGRHGLILDVAGLRFVDSTGLAVIVQAWQACQQGGIVLELRAVPRFLENILRITGVAELLARQGRPAGETGAGGEPGGPHDAGRNQARTS</sequence>
<dbReference type="SUPFAM" id="SSF52091">
    <property type="entry name" value="SpoIIaa-like"/>
    <property type="match status" value="1"/>
</dbReference>
<dbReference type="PANTHER" id="PTHR33495:SF2">
    <property type="entry name" value="ANTI-SIGMA FACTOR ANTAGONIST TM_1081-RELATED"/>
    <property type="match status" value="1"/>
</dbReference>
<dbReference type="RefSeq" id="WP_377342333.1">
    <property type="nucleotide sequence ID" value="NZ_JBHLUE010000019.1"/>
</dbReference>
<feature type="region of interest" description="Disordered" evidence="1">
    <location>
        <begin position="1"/>
        <end position="20"/>
    </location>
</feature>
<evidence type="ECO:0000313" key="3">
    <source>
        <dbReference type="EMBL" id="MFC0567110.1"/>
    </source>
</evidence>
<dbReference type="Proteomes" id="UP001589894">
    <property type="component" value="Unassembled WGS sequence"/>
</dbReference>
<reference evidence="3 4" key="1">
    <citation type="submission" date="2024-09" db="EMBL/GenBank/DDBJ databases">
        <authorList>
            <person name="Sun Q."/>
            <person name="Mori K."/>
        </authorList>
    </citation>
    <scope>NUCLEOTIDE SEQUENCE [LARGE SCALE GENOMIC DNA]</scope>
    <source>
        <strain evidence="3 4">TBRC 2205</strain>
    </source>
</reference>
<dbReference type="PANTHER" id="PTHR33495">
    <property type="entry name" value="ANTI-SIGMA FACTOR ANTAGONIST TM_1081-RELATED-RELATED"/>
    <property type="match status" value="1"/>
</dbReference>
<dbReference type="InterPro" id="IPR058548">
    <property type="entry name" value="MlaB-like_STAS"/>
</dbReference>
<dbReference type="Gene3D" id="3.30.750.24">
    <property type="entry name" value="STAS domain"/>
    <property type="match status" value="1"/>
</dbReference>
<dbReference type="Pfam" id="PF13466">
    <property type="entry name" value="STAS_2"/>
    <property type="match status" value="1"/>
</dbReference>
<organism evidence="3 4">
    <name type="scientific">Plantactinospora siamensis</name>
    <dbReference type="NCBI Taxonomy" id="555372"/>
    <lineage>
        <taxon>Bacteria</taxon>
        <taxon>Bacillati</taxon>
        <taxon>Actinomycetota</taxon>
        <taxon>Actinomycetes</taxon>
        <taxon>Micromonosporales</taxon>
        <taxon>Micromonosporaceae</taxon>
        <taxon>Plantactinospora</taxon>
    </lineage>
</organism>
<gene>
    <name evidence="3" type="ORF">ACFFHU_23590</name>
</gene>
<comment type="caution">
    <text evidence="3">The sequence shown here is derived from an EMBL/GenBank/DDBJ whole genome shotgun (WGS) entry which is preliminary data.</text>
</comment>
<accession>A0ABV6P257</accession>